<organism evidence="2 3">
    <name type="scientific">Ignelater luminosus</name>
    <name type="common">Cucubano</name>
    <name type="synonym">Pyrophorus luminosus</name>
    <dbReference type="NCBI Taxonomy" id="2038154"/>
    <lineage>
        <taxon>Eukaryota</taxon>
        <taxon>Metazoa</taxon>
        <taxon>Ecdysozoa</taxon>
        <taxon>Arthropoda</taxon>
        <taxon>Hexapoda</taxon>
        <taxon>Insecta</taxon>
        <taxon>Pterygota</taxon>
        <taxon>Neoptera</taxon>
        <taxon>Endopterygota</taxon>
        <taxon>Coleoptera</taxon>
        <taxon>Polyphaga</taxon>
        <taxon>Elateriformia</taxon>
        <taxon>Elateroidea</taxon>
        <taxon>Elateridae</taxon>
        <taxon>Agrypninae</taxon>
        <taxon>Pyrophorini</taxon>
        <taxon>Ignelater</taxon>
    </lineage>
</organism>
<reference evidence="2" key="1">
    <citation type="submission" date="2019-08" db="EMBL/GenBank/DDBJ databases">
        <title>The genome of the North American firefly Photinus pyralis.</title>
        <authorList>
            <consortium name="Photinus pyralis genome working group"/>
            <person name="Fallon T.R."/>
            <person name="Sander Lower S.E."/>
            <person name="Weng J.-K."/>
        </authorList>
    </citation>
    <scope>NUCLEOTIDE SEQUENCE</scope>
    <source>
        <strain evidence="2">TRF0915ILg1</strain>
        <tissue evidence="2">Whole body</tissue>
    </source>
</reference>
<keyword evidence="3" id="KW-1185">Reference proteome</keyword>
<dbReference type="Proteomes" id="UP000801492">
    <property type="component" value="Unassembled WGS sequence"/>
</dbReference>
<dbReference type="OrthoDB" id="8195170at2759"/>
<feature type="region of interest" description="Disordered" evidence="1">
    <location>
        <begin position="56"/>
        <end position="81"/>
    </location>
</feature>
<feature type="compositionally biased region" description="Basic residues" evidence="1">
    <location>
        <begin position="255"/>
        <end position="268"/>
    </location>
</feature>
<evidence type="ECO:0000313" key="2">
    <source>
        <dbReference type="EMBL" id="KAF2892280.1"/>
    </source>
</evidence>
<comment type="caution">
    <text evidence="2">The sequence shown here is derived from an EMBL/GenBank/DDBJ whole genome shotgun (WGS) entry which is preliminary data.</text>
</comment>
<name>A0A8K0CRI4_IGNLU</name>
<gene>
    <name evidence="2" type="ORF">ILUMI_13895</name>
</gene>
<dbReference type="AlphaFoldDB" id="A0A8K0CRI4"/>
<protein>
    <submittedName>
        <fullName evidence="2">Uncharacterized protein</fullName>
    </submittedName>
</protein>
<evidence type="ECO:0000256" key="1">
    <source>
        <dbReference type="SAM" id="MobiDB-lite"/>
    </source>
</evidence>
<feature type="region of interest" description="Disordered" evidence="1">
    <location>
        <begin position="240"/>
        <end position="276"/>
    </location>
</feature>
<accession>A0A8K0CRI4</accession>
<dbReference type="EMBL" id="VTPC01008827">
    <property type="protein sequence ID" value="KAF2892280.1"/>
    <property type="molecule type" value="Genomic_DNA"/>
</dbReference>
<proteinExistence type="predicted"/>
<evidence type="ECO:0000313" key="3">
    <source>
        <dbReference type="Proteomes" id="UP000801492"/>
    </source>
</evidence>
<sequence length="276" mass="32292">MARVHSNLTRETDCNDEAAEKPYRGEEYLQGDNVMTSIAGALTLAHMYRYYTIQEESEDRQTRNASDGFYNKPDSKRKDNKCTDIRQNENINARQNLFILNIDAPTEETEDEIKNTFYEEIDRELDEILNRDTKIIISNANAKVGREEIYKEVTGDYSKYEESNNNELRLTELAIESSTHFQRNDIHKETWIVSEKNTGNTENHVLIQEKHSDLITKIRTYRGADSDSDNFLVGVKLKQRKTVRRRQRQPGNKVQHTRLTRQNKKKTICNKDGRKP</sequence>